<keyword evidence="2" id="KW-0472">Membrane</keyword>
<evidence type="ECO:0000313" key="3">
    <source>
        <dbReference type="EMBL" id="GBP85174.1"/>
    </source>
</evidence>
<evidence type="ECO:0000256" key="1">
    <source>
        <dbReference type="SAM" id="MobiDB-lite"/>
    </source>
</evidence>
<reference evidence="3 4" key="1">
    <citation type="journal article" date="2019" name="Commun. Biol.">
        <title>The bagworm genome reveals a unique fibroin gene that provides high tensile strength.</title>
        <authorList>
            <person name="Kono N."/>
            <person name="Nakamura H."/>
            <person name="Ohtoshi R."/>
            <person name="Tomita M."/>
            <person name="Numata K."/>
            <person name="Arakawa K."/>
        </authorList>
    </citation>
    <scope>NUCLEOTIDE SEQUENCE [LARGE SCALE GENOMIC DNA]</scope>
</reference>
<dbReference type="Proteomes" id="UP000299102">
    <property type="component" value="Unassembled WGS sequence"/>
</dbReference>
<comment type="caution">
    <text evidence="3">The sequence shown here is derived from an EMBL/GenBank/DDBJ whole genome shotgun (WGS) entry which is preliminary data.</text>
</comment>
<accession>A0A4C1ZDI7</accession>
<feature type="region of interest" description="Disordered" evidence="1">
    <location>
        <begin position="143"/>
        <end position="163"/>
    </location>
</feature>
<feature type="compositionally biased region" description="Polar residues" evidence="1">
    <location>
        <begin position="151"/>
        <end position="163"/>
    </location>
</feature>
<keyword evidence="2" id="KW-0812">Transmembrane</keyword>
<protein>
    <submittedName>
        <fullName evidence="3">Uncharacterized protein</fullName>
    </submittedName>
</protein>
<keyword evidence="4" id="KW-1185">Reference proteome</keyword>
<dbReference type="EMBL" id="BGZK01001720">
    <property type="protein sequence ID" value="GBP85174.1"/>
    <property type="molecule type" value="Genomic_DNA"/>
</dbReference>
<evidence type="ECO:0000313" key="4">
    <source>
        <dbReference type="Proteomes" id="UP000299102"/>
    </source>
</evidence>
<name>A0A4C1ZDI7_EUMVA</name>
<organism evidence="3 4">
    <name type="scientific">Eumeta variegata</name>
    <name type="common">Bagworm moth</name>
    <name type="synonym">Eumeta japonica</name>
    <dbReference type="NCBI Taxonomy" id="151549"/>
    <lineage>
        <taxon>Eukaryota</taxon>
        <taxon>Metazoa</taxon>
        <taxon>Ecdysozoa</taxon>
        <taxon>Arthropoda</taxon>
        <taxon>Hexapoda</taxon>
        <taxon>Insecta</taxon>
        <taxon>Pterygota</taxon>
        <taxon>Neoptera</taxon>
        <taxon>Endopterygota</taxon>
        <taxon>Lepidoptera</taxon>
        <taxon>Glossata</taxon>
        <taxon>Ditrysia</taxon>
        <taxon>Tineoidea</taxon>
        <taxon>Psychidae</taxon>
        <taxon>Oiketicinae</taxon>
        <taxon>Eumeta</taxon>
    </lineage>
</organism>
<sequence>MRPHGRCRHLYAVDGNRTQKTTIAYNIRGPEERTRLASARSSARVDIERILSLFTRTDHAVCRDPDVVPSFNFSPGSASDSDFGSDMHPGLGLFMDYVPEDPHINVSKTLHSDPARYTIPESMLNLNLSRNCCYQKPVGISTRSQEKRANTRSNQKASASATRTGPTFFRVDSLNRAPTKGSVDISQLDVVTFAFHLISARPVLFPFYWFYFCRRGPFYEFSLYVSKKVGVSTFPFVTSARKTRVVFIRYQLFFIKALAFAVKNFIVGAYGFRCCKLFSGFNVKPSAMPALPHSLQLGDSINNSAHSQRAR</sequence>
<evidence type="ECO:0000256" key="2">
    <source>
        <dbReference type="SAM" id="Phobius"/>
    </source>
</evidence>
<gene>
    <name evidence="3" type="ORF">EVAR_61019_1</name>
</gene>
<proteinExistence type="predicted"/>
<dbReference type="AlphaFoldDB" id="A0A4C1ZDI7"/>
<keyword evidence="2" id="KW-1133">Transmembrane helix</keyword>
<feature type="transmembrane region" description="Helical" evidence="2">
    <location>
        <begin position="252"/>
        <end position="272"/>
    </location>
</feature>